<reference evidence="4 5" key="1">
    <citation type="submission" date="2020-03" db="EMBL/GenBank/DDBJ databases">
        <title>Leucobacter sp. nov., isolated from beetles.</title>
        <authorList>
            <person name="Hyun D.-W."/>
            <person name="Bae J.-W."/>
        </authorList>
    </citation>
    <scope>NUCLEOTIDE SEQUENCE [LARGE SCALE GENOMIC DNA]</scope>
    <source>
        <strain evidence="4 5">HDW9B</strain>
    </source>
</reference>
<dbReference type="GO" id="GO:0004497">
    <property type="term" value="F:monooxygenase activity"/>
    <property type="evidence" value="ECO:0007669"/>
    <property type="project" value="UniProtKB-KW"/>
</dbReference>
<protein>
    <recommendedName>
        <fullName evidence="3">FAD-binding domain-containing protein</fullName>
    </recommendedName>
</protein>
<feature type="domain" description="FAD-binding" evidence="3">
    <location>
        <begin position="15"/>
        <end position="78"/>
    </location>
</feature>
<dbReference type="Pfam" id="PF01494">
    <property type="entry name" value="FAD_binding_3"/>
    <property type="match status" value="1"/>
</dbReference>
<name>A0A6G8FHK5_9MICO</name>
<dbReference type="SUPFAM" id="SSF51905">
    <property type="entry name" value="FAD/NAD(P)-binding domain"/>
    <property type="match status" value="1"/>
</dbReference>
<evidence type="ECO:0000259" key="3">
    <source>
        <dbReference type="Pfam" id="PF01494"/>
    </source>
</evidence>
<dbReference type="InterPro" id="IPR036188">
    <property type="entry name" value="FAD/NAD-bd_sf"/>
</dbReference>
<dbReference type="InterPro" id="IPR002938">
    <property type="entry name" value="FAD-bd"/>
</dbReference>
<accession>A0A6G8FHK5</accession>
<dbReference type="InterPro" id="IPR050493">
    <property type="entry name" value="FAD-dep_Monooxygenase_BioMet"/>
</dbReference>
<sequence>MSEKRRPPDLASPLRAVLLGDAAHAMTPNLGQGAGQGIEDAATLVALLRGAGSAELTERLARYSALRCPRTAAILRRSRAVGKTAQAANPVFVSLRDLALTLMPGGVMGAVSTRVQRWQPPG</sequence>
<dbReference type="GO" id="GO:0071949">
    <property type="term" value="F:FAD binding"/>
    <property type="evidence" value="ECO:0007669"/>
    <property type="project" value="InterPro"/>
</dbReference>
<dbReference type="Gene3D" id="3.50.50.60">
    <property type="entry name" value="FAD/NAD(P)-binding domain"/>
    <property type="match status" value="1"/>
</dbReference>
<keyword evidence="5" id="KW-1185">Reference proteome</keyword>
<keyword evidence="1" id="KW-0560">Oxidoreductase</keyword>
<proteinExistence type="predicted"/>
<dbReference type="PRINTS" id="PR00420">
    <property type="entry name" value="RNGMNOXGNASE"/>
</dbReference>
<dbReference type="KEGG" id="lins:G7067_03950"/>
<keyword evidence="2" id="KW-0503">Monooxygenase</keyword>
<dbReference type="PANTHER" id="PTHR13789">
    <property type="entry name" value="MONOOXYGENASE"/>
    <property type="match status" value="1"/>
</dbReference>
<evidence type="ECO:0000256" key="2">
    <source>
        <dbReference type="ARBA" id="ARBA00023033"/>
    </source>
</evidence>
<evidence type="ECO:0000313" key="5">
    <source>
        <dbReference type="Proteomes" id="UP000501387"/>
    </source>
</evidence>
<dbReference type="AlphaFoldDB" id="A0A6G8FHK5"/>
<dbReference type="RefSeq" id="WP_244301235.1">
    <property type="nucleotide sequence ID" value="NZ_CP049934.1"/>
</dbReference>
<evidence type="ECO:0000256" key="1">
    <source>
        <dbReference type="ARBA" id="ARBA00023002"/>
    </source>
</evidence>
<dbReference type="EMBL" id="CP049934">
    <property type="protein sequence ID" value="QIM15759.1"/>
    <property type="molecule type" value="Genomic_DNA"/>
</dbReference>
<organism evidence="4 5">
    <name type="scientific">Leucobacter insecticola</name>
    <dbReference type="NCBI Taxonomy" id="2714934"/>
    <lineage>
        <taxon>Bacteria</taxon>
        <taxon>Bacillati</taxon>
        <taxon>Actinomycetota</taxon>
        <taxon>Actinomycetes</taxon>
        <taxon>Micrococcales</taxon>
        <taxon>Microbacteriaceae</taxon>
        <taxon>Leucobacter</taxon>
    </lineage>
</organism>
<evidence type="ECO:0000313" key="4">
    <source>
        <dbReference type="EMBL" id="QIM15759.1"/>
    </source>
</evidence>
<dbReference type="Proteomes" id="UP000501387">
    <property type="component" value="Chromosome"/>
</dbReference>
<dbReference type="PANTHER" id="PTHR13789:SF309">
    <property type="entry name" value="PUTATIVE (AFU_ORTHOLOGUE AFUA_6G14510)-RELATED"/>
    <property type="match status" value="1"/>
</dbReference>
<gene>
    <name evidence="4" type="ORF">G7067_03950</name>
</gene>